<keyword evidence="1" id="KW-0175">Coiled coil</keyword>
<dbReference type="AlphaFoldDB" id="A0A3N4KG53"/>
<evidence type="ECO:0000313" key="3">
    <source>
        <dbReference type="Proteomes" id="UP000277580"/>
    </source>
</evidence>
<reference evidence="2 3" key="1">
    <citation type="journal article" date="2018" name="Nat. Ecol. Evol.">
        <title>Pezizomycetes genomes reveal the molecular basis of ectomycorrhizal truffle lifestyle.</title>
        <authorList>
            <person name="Murat C."/>
            <person name="Payen T."/>
            <person name="Noel B."/>
            <person name="Kuo A."/>
            <person name="Morin E."/>
            <person name="Chen J."/>
            <person name="Kohler A."/>
            <person name="Krizsan K."/>
            <person name="Balestrini R."/>
            <person name="Da Silva C."/>
            <person name="Montanini B."/>
            <person name="Hainaut M."/>
            <person name="Levati E."/>
            <person name="Barry K.W."/>
            <person name="Belfiori B."/>
            <person name="Cichocki N."/>
            <person name="Clum A."/>
            <person name="Dockter R.B."/>
            <person name="Fauchery L."/>
            <person name="Guy J."/>
            <person name="Iotti M."/>
            <person name="Le Tacon F."/>
            <person name="Lindquist E.A."/>
            <person name="Lipzen A."/>
            <person name="Malagnac F."/>
            <person name="Mello A."/>
            <person name="Molinier V."/>
            <person name="Miyauchi S."/>
            <person name="Poulain J."/>
            <person name="Riccioni C."/>
            <person name="Rubini A."/>
            <person name="Sitrit Y."/>
            <person name="Splivallo R."/>
            <person name="Traeger S."/>
            <person name="Wang M."/>
            <person name="Zifcakova L."/>
            <person name="Wipf D."/>
            <person name="Zambonelli A."/>
            <person name="Paolocci F."/>
            <person name="Nowrousian M."/>
            <person name="Ottonello S."/>
            <person name="Baldrian P."/>
            <person name="Spatafora J.W."/>
            <person name="Henrissat B."/>
            <person name="Nagy L.G."/>
            <person name="Aury J.M."/>
            <person name="Wincker P."/>
            <person name="Grigoriev I.V."/>
            <person name="Bonfante P."/>
            <person name="Martin F.M."/>
        </authorList>
    </citation>
    <scope>NUCLEOTIDE SEQUENCE [LARGE SCALE GENOMIC DNA]</scope>
    <source>
        <strain evidence="2 3">CCBAS932</strain>
    </source>
</reference>
<gene>
    <name evidence="2" type="ORF">P167DRAFT_608737</name>
</gene>
<dbReference type="EMBL" id="ML119164">
    <property type="protein sequence ID" value="RPB08339.1"/>
    <property type="molecule type" value="Genomic_DNA"/>
</dbReference>
<protein>
    <submittedName>
        <fullName evidence="2">Uncharacterized protein</fullName>
    </submittedName>
</protein>
<evidence type="ECO:0000313" key="2">
    <source>
        <dbReference type="EMBL" id="RPB08339.1"/>
    </source>
</evidence>
<keyword evidence="3" id="KW-1185">Reference proteome</keyword>
<dbReference type="InParanoid" id="A0A3N4KG53"/>
<dbReference type="Proteomes" id="UP000277580">
    <property type="component" value="Unassembled WGS sequence"/>
</dbReference>
<feature type="coiled-coil region" evidence="1">
    <location>
        <begin position="123"/>
        <end position="150"/>
    </location>
</feature>
<sequence length="278" mass="31561">MADADSDSNSTVELHRDDDLALELERFGDRNRGARGHSNTSLLSQEVHDYGSVCIDSVRLPFLADSIRQDAVYHYGCIKELQSPKNPDTGSGSESSGFSGSIVLVESYKEMEAERLRSLTIFRDLLLADLTSLLDKIQELENKLLGRKERYQIASRIHCGLGLGLVGMSAHWFKPLILKSSSYDHYLMSYRSEIRKICTIFTAIGVYTLYTLHSAHRYRKAMASTSNMRKEIARFVRKVEKKQHLVDKDIEGLKGAKWDEVPWKEVETEPSWKLLSGL</sequence>
<organism evidence="2 3">
    <name type="scientific">Morchella conica CCBAS932</name>
    <dbReference type="NCBI Taxonomy" id="1392247"/>
    <lineage>
        <taxon>Eukaryota</taxon>
        <taxon>Fungi</taxon>
        <taxon>Dikarya</taxon>
        <taxon>Ascomycota</taxon>
        <taxon>Pezizomycotina</taxon>
        <taxon>Pezizomycetes</taxon>
        <taxon>Pezizales</taxon>
        <taxon>Morchellaceae</taxon>
        <taxon>Morchella</taxon>
    </lineage>
</organism>
<name>A0A3N4KG53_9PEZI</name>
<dbReference type="OrthoDB" id="5388617at2759"/>
<proteinExistence type="predicted"/>
<evidence type="ECO:0000256" key="1">
    <source>
        <dbReference type="SAM" id="Coils"/>
    </source>
</evidence>
<accession>A0A3N4KG53</accession>